<proteinExistence type="inferred from homology"/>
<dbReference type="PANTHER" id="PTHR11926:SF1464">
    <property type="entry name" value="UDP-GLYCOSYLTRANSFERASE 76B1-LIKE"/>
    <property type="match status" value="1"/>
</dbReference>
<dbReference type="Gene3D" id="3.40.50.2000">
    <property type="entry name" value="Glycogen Phosphorylase B"/>
    <property type="match status" value="2"/>
</dbReference>
<dbReference type="EC" id="2.4.1.-" evidence="5"/>
<evidence type="ECO:0000256" key="5">
    <source>
        <dbReference type="RuleBase" id="RU362057"/>
    </source>
</evidence>
<dbReference type="AlphaFoldDB" id="A0A067DDM3"/>
<dbReference type="FunFam" id="3.40.50.2000:FF:000040">
    <property type="entry name" value="UDP-glycosyltransferase 76C1"/>
    <property type="match status" value="1"/>
</dbReference>
<dbReference type="SUPFAM" id="SSF53756">
    <property type="entry name" value="UDP-Glycosyltransferase/glycogen phosphorylase"/>
    <property type="match status" value="1"/>
</dbReference>
<dbReference type="Proteomes" id="UP000027120">
    <property type="component" value="Unassembled WGS sequence"/>
</dbReference>
<keyword evidence="3 4" id="KW-0808">Transferase</keyword>
<keyword evidence="2 4" id="KW-0328">Glycosyltransferase</keyword>
<dbReference type="CDD" id="cd03784">
    <property type="entry name" value="GT1_Gtf-like"/>
    <property type="match status" value="1"/>
</dbReference>
<evidence type="ECO:0000256" key="1">
    <source>
        <dbReference type="ARBA" id="ARBA00009995"/>
    </source>
</evidence>
<sequence>METKQESCRLPRNGKRVILFPLPYQGHINPMLQIASVLYSKGFSITIIHTNLNPLNACNYPHFEFHSISASLSETEASTEDMVAILIALNAKCVVPFWDCLVKLTSISNVQEDSFACIITDPLWYFVHAVANDFKLPTIILQTSSVSAYLAFAAYPILREKCYLPIQDSQLEARVIECPPLRVKDIPIFETGDPKNVDKVISAMVSLIKASSGIIWNSYRELEQVELTTIHHQYFSIPVFPIGPFHKYFPASSSSLLSQDESCISWLDKHAPKSVIYVSFGSVVNIDETEFLEIAWGLANSRVPFLWVVRPGLVREAEWLELLPTGFVEMLDGRGHIVKWAPQQEVLAHPAVGGFLTHGGWNSTLESICEGVPMICQPYLGDQMVNARYISHVWRLGLHLDGNVERREIEIAVRRVMIETEGQEMRERILYSKEKAHLCLKPGGSSYQSLERLIDHILSF</sequence>
<organism evidence="6 7">
    <name type="scientific">Citrus sinensis</name>
    <name type="common">Sweet orange</name>
    <name type="synonym">Citrus aurantium var. sinensis</name>
    <dbReference type="NCBI Taxonomy" id="2711"/>
    <lineage>
        <taxon>Eukaryota</taxon>
        <taxon>Viridiplantae</taxon>
        <taxon>Streptophyta</taxon>
        <taxon>Embryophyta</taxon>
        <taxon>Tracheophyta</taxon>
        <taxon>Spermatophyta</taxon>
        <taxon>Magnoliopsida</taxon>
        <taxon>eudicotyledons</taxon>
        <taxon>Gunneridae</taxon>
        <taxon>Pentapetalae</taxon>
        <taxon>rosids</taxon>
        <taxon>malvids</taxon>
        <taxon>Sapindales</taxon>
        <taxon>Rutaceae</taxon>
        <taxon>Aurantioideae</taxon>
        <taxon>Citrus</taxon>
    </lineage>
</organism>
<dbReference type="GO" id="GO:0080043">
    <property type="term" value="F:quercetin 3-O-glucosyltransferase activity"/>
    <property type="evidence" value="ECO:0000318"/>
    <property type="project" value="GO_Central"/>
</dbReference>
<keyword evidence="7" id="KW-1185">Reference proteome</keyword>
<evidence type="ECO:0000256" key="4">
    <source>
        <dbReference type="RuleBase" id="RU003718"/>
    </source>
</evidence>
<dbReference type="InterPro" id="IPR002213">
    <property type="entry name" value="UDP_glucos_trans"/>
</dbReference>
<dbReference type="FunFam" id="3.40.50.2000:FF:000120">
    <property type="entry name" value="UDP-glycosyltransferase 76C1"/>
    <property type="match status" value="1"/>
</dbReference>
<evidence type="ECO:0000256" key="3">
    <source>
        <dbReference type="ARBA" id="ARBA00022679"/>
    </source>
</evidence>
<evidence type="ECO:0000256" key="2">
    <source>
        <dbReference type="ARBA" id="ARBA00022676"/>
    </source>
</evidence>
<dbReference type="EMBL" id="KK793414">
    <property type="protein sequence ID" value="KDO36701.1"/>
    <property type="molecule type" value="Genomic_DNA"/>
</dbReference>
<evidence type="ECO:0000313" key="7">
    <source>
        <dbReference type="Proteomes" id="UP000027120"/>
    </source>
</evidence>
<dbReference type="GO" id="GO:0005737">
    <property type="term" value="C:cytoplasm"/>
    <property type="evidence" value="ECO:0000318"/>
    <property type="project" value="GO_Central"/>
</dbReference>
<name>A0A067DDM3_CITSI</name>
<dbReference type="PROSITE" id="PS00375">
    <property type="entry name" value="UDPGT"/>
    <property type="match status" value="1"/>
</dbReference>
<gene>
    <name evidence="6" type="ORF">CISIN_1g012613mg</name>
</gene>
<protein>
    <recommendedName>
        <fullName evidence="5">Glycosyltransferase</fullName>
        <ecNumber evidence="5">2.4.1.-</ecNumber>
    </recommendedName>
</protein>
<accession>A0A067DDM3</accession>
<dbReference type="PANTHER" id="PTHR11926">
    <property type="entry name" value="GLUCOSYL/GLUCURONOSYL TRANSFERASES"/>
    <property type="match status" value="1"/>
</dbReference>
<dbReference type="GO" id="GO:0080044">
    <property type="term" value="F:quercetin 7-O-glucosyltransferase activity"/>
    <property type="evidence" value="ECO:0000318"/>
    <property type="project" value="GO_Central"/>
</dbReference>
<evidence type="ECO:0000313" key="6">
    <source>
        <dbReference type="EMBL" id="KDO36701.1"/>
    </source>
</evidence>
<dbReference type="Pfam" id="PF00201">
    <property type="entry name" value="UDPGT"/>
    <property type="match status" value="1"/>
</dbReference>
<dbReference type="InterPro" id="IPR035595">
    <property type="entry name" value="UDP_glycos_trans_CS"/>
</dbReference>
<dbReference type="SMR" id="A0A067DDM3"/>
<comment type="similarity">
    <text evidence="1 4">Belongs to the UDP-glycosyltransferase family.</text>
</comment>
<reference evidence="6 7" key="1">
    <citation type="submission" date="2014-04" db="EMBL/GenBank/DDBJ databases">
        <authorList>
            <consortium name="International Citrus Genome Consortium"/>
            <person name="Gmitter F."/>
            <person name="Chen C."/>
            <person name="Farmerie W."/>
            <person name="Harkins T."/>
            <person name="Desany B."/>
            <person name="Mohiuddin M."/>
            <person name="Kodira C."/>
            <person name="Borodovsky M."/>
            <person name="Lomsadze A."/>
            <person name="Burns P."/>
            <person name="Jenkins J."/>
            <person name="Prochnik S."/>
            <person name="Shu S."/>
            <person name="Chapman J."/>
            <person name="Pitluck S."/>
            <person name="Schmutz J."/>
            <person name="Rokhsar D."/>
        </authorList>
    </citation>
    <scope>NUCLEOTIDE SEQUENCE</scope>
</reference>